<evidence type="ECO:0000256" key="1">
    <source>
        <dbReference type="SAM" id="Coils"/>
    </source>
</evidence>
<feature type="compositionally biased region" description="Polar residues" evidence="2">
    <location>
        <begin position="476"/>
        <end position="486"/>
    </location>
</feature>
<feature type="coiled-coil region" evidence="1">
    <location>
        <begin position="285"/>
        <end position="370"/>
    </location>
</feature>
<keyword evidence="4" id="KW-1185">Reference proteome</keyword>
<evidence type="ECO:0000313" key="3">
    <source>
        <dbReference type="EMBL" id="CAL1615156.1"/>
    </source>
</evidence>
<dbReference type="EMBL" id="OZ035831">
    <property type="protein sequence ID" value="CAL1615156.1"/>
    <property type="molecule type" value="Genomic_DNA"/>
</dbReference>
<feature type="region of interest" description="Disordered" evidence="2">
    <location>
        <begin position="441"/>
        <end position="486"/>
    </location>
</feature>
<evidence type="ECO:0000256" key="2">
    <source>
        <dbReference type="SAM" id="MobiDB-lite"/>
    </source>
</evidence>
<evidence type="ECO:0008006" key="5">
    <source>
        <dbReference type="Google" id="ProtNLM"/>
    </source>
</evidence>
<dbReference type="AlphaFoldDB" id="A0AAV2MQ72"/>
<gene>
    <name evidence="3" type="ORF">KC01_LOCUS41150</name>
</gene>
<feature type="compositionally biased region" description="Basic and acidic residues" evidence="2">
    <location>
        <begin position="441"/>
        <end position="453"/>
    </location>
</feature>
<evidence type="ECO:0000313" key="4">
    <source>
        <dbReference type="Proteomes" id="UP001497482"/>
    </source>
</evidence>
<protein>
    <recommendedName>
        <fullName evidence="5">Trichohyalin-plectin-homology domain-containing protein</fullName>
    </recommendedName>
</protein>
<organism evidence="3 4">
    <name type="scientific">Knipowitschia caucasica</name>
    <name type="common">Caucasian dwarf goby</name>
    <name type="synonym">Pomatoschistus caucasicus</name>
    <dbReference type="NCBI Taxonomy" id="637954"/>
    <lineage>
        <taxon>Eukaryota</taxon>
        <taxon>Metazoa</taxon>
        <taxon>Chordata</taxon>
        <taxon>Craniata</taxon>
        <taxon>Vertebrata</taxon>
        <taxon>Euteleostomi</taxon>
        <taxon>Actinopterygii</taxon>
        <taxon>Neopterygii</taxon>
        <taxon>Teleostei</taxon>
        <taxon>Neoteleostei</taxon>
        <taxon>Acanthomorphata</taxon>
        <taxon>Gobiaria</taxon>
        <taxon>Gobiiformes</taxon>
        <taxon>Gobioidei</taxon>
        <taxon>Gobiidae</taxon>
        <taxon>Gobiinae</taxon>
        <taxon>Knipowitschia</taxon>
    </lineage>
</organism>
<keyword evidence="1" id="KW-0175">Coiled coil</keyword>
<reference evidence="3 4" key="1">
    <citation type="submission" date="2024-04" db="EMBL/GenBank/DDBJ databases">
        <authorList>
            <person name="Waldvogel A.-M."/>
            <person name="Schoenle A."/>
        </authorList>
    </citation>
    <scope>NUCLEOTIDE SEQUENCE [LARGE SCALE GENOMIC DNA]</scope>
</reference>
<proteinExistence type="predicted"/>
<accession>A0AAV2MQ72</accession>
<sequence>MQKEENRPPMEENRLPIEERRRRRKEHQDFLLAEKMRRQEEQNQRVLEAAKEKILQQSAPYRDLQRIVLVSKVTKDNQALCQLQQEKKASEKANQTAVSEYLGGQLPINKEVRKYEQQIEERKERECQAAHSYNALIAEKKAQENRCTPHVPPPQVQNDECADKRSTKKATYKMYLESVDLKRIRKQREQQQSAETERQWRREQAEVDARQEGYLKQTQERFKQQQVHREEATLRLAQLKKEEAKARQDEEERKLQVWLFERNLDDKPQKETAKQITEFLSTQVEHKLQEKRAEQLRQINLLRKEREVREQDELESQRKQAQRRQKAENLVHFNSSLVSQKVILKARHKKQELEEKERQAQMNMDKKQQHLDYVEQAIQTAVAEDRIILPLLAQRQRFEEDDCLHYCLNHNVYAMKHKRMCGALKNIEMGHLGSRVQEQEKRELMHEAARPVKEAQTPPEKAPKEIPGCIPEHRQNTPPNLNVLSR</sequence>
<feature type="region of interest" description="Disordered" evidence="2">
    <location>
        <begin position="1"/>
        <end position="28"/>
    </location>
</feature>
<name>A0AAV2MQ72_KNICA</name>
<feature type="coiled-coil region" evidence="1">
    <location>
        <begin position="222"/>
        <end position="256"/>
    </location>
</feature>
<dbReference type="Proteomes" id="UP001497482">
    <property type="component" value="Chromosome 9"/>
</dbReference>